<comment type="caution">
    <text evidence="2">The sequence shown here is derived from an EMBL/GenBank/DDBJ whole genome shotgun (WGS) entry which is preliminary data.</text>
</comment>
<organism evidence="2 4">
    <name type="scientific">Didymodactylos carnosus</name>
    <dbReference type="NCBI Taxonomy" id="1234261"/>
    <lineage>
        <taxon>Eukaryota</taxon>
        <taxon>Metazoa</taxon>
        <taxon>Spiralia</taxon>
        <taxon>Gnathifera</taxon>
        <taxon>Rotifera</taxon>
        <taxon>Eurotatoria</taxon>
        <taxon>Bdelloidea</taxon>
        <taxon>Philodinida</taxon>
        <taxon>Philodinidae</taxon>
        <taxon>Didymodactylos</taxon>
    </lineage>
</organism>
<evidence type="ECO:0000256" key="1">
    <source>
        <dbReference type="SAM" id="Coils"/>
    </source>
</evidence>
<protein>
    <submittedName>
        <fullName evidence="2">Uncharacterized protein</fullName>
    </submittedName>
</protein>
<sequence length="249" mass="28648">MKEQAIILSGEINDYCSLFRDRLKNGQVLGYTDIIAKLYYDIAYVNYKYYSTGLVNNNLLSIKVYLQKCINQFDCKNQITDNINIVKQAKYFLDSVCDLYVRANRETGNNPSGNAVVLIKTGKSNEYCSFFVENGLWVRDTNGLKCVQIQNICLQHLKVTDKNGLIYKTEDNSETIEDITREAQRQRGRASINIRYDALERRKKKLEEKMLGILDTPELKTQQNSTNADNLFDQLNEIPIINNLLSIIS</sequence>
<keyword evidence="4" id="KW-1185">Reference proteome</keyword>
<reference evidence="2" key="1">
    <citation type="submission" date="2021-02" db="EMBL/GenBank/DDBJ databases">
        <authorList>
            <person name="Nowell W R."/>
        </authorList>
    </citation>
    <scope>NUCLEOTIDE SEQUENCE</scope>
</reference>
<keyword evidence="1" id="KW-0175">Coiled coil</keyword>
<evidence type="ECO:0000313" key="4">
    <source>
        <dbReference type="Proteomes" id="UP000663829"/>
    </source>
</evidence>
<proteinExistence type="predicted"/>
<evidence type="ECO:0000313" key="3">
    <source>
        <dbReference type="EMBL" id="CAF4368873.1"/>
    </source>
</evidence>
<dbReference type="Proteomes" id="UP000663829">
    <property type="component" value="Unassembled WGS sequence"/>
</dbReference>
<dbReference type="Proteomes" id="UP000681722">
    <property type="component" value="Unassembled WGS sequence"/>
</dbReference>
<gene>
    <name evidence="2" type="ORF">GPM918_LOCUS36978</name>
    <name evidence="3" type="ORF">SRO942_LOCUS37730</name>
</gene>
<name>A0A815U0Z8_9BILA</name>
<dbReference type="AlphaFoldDB" id="A0A815U0Z8"/>
<evidence type="ECO:0000313" key="2">
    <source>
        <dbReference type="EMBL" id="CAF1507842.1"/>
    </source>
</evidence>
<dbReference type="OrthoDB" id="10527149at2759"/>
<accession>A0A815U0Z8</accession>
<feature type="coiled-coil region" evidence="1">
    <location>
        <begin position="189"/>
        <end position="216"/>
    </location>
</feature>
<dbReference type="EMBL" id="CAJNOQ010022919">
    <property type="protein sequence ID" value="CAF1507842.1"/>
    <property type="molecule type" value="Genomic_DNA"/>
</dbReference>
<dbReference type="EMBL" id="CAJOBC010088448">
    <property type="protein sequence ID" value="CAF4368873.1"/>
    <property type="molecule type" value="Genomic_DNA"/>
</dbReference>